<comment type="similarity">
    <text evidence="3">Belongs to the peptidase U32 family.</text>
</comment>
<evidence type="ECO:0000313" key="6">
    <source>
        <dbReference type="Proteomes" id="UP000009234"/>
    </source>
</evidence>
<organism evidence="5 6">
    <name type="scientific">Desulforamulus ruminis (strain ATCC 23193 / DSM 2154 / NCIMB 8452 / DL)</name>
    <name type="common">Desulfotomaculum ruminis</name>
    <dbReference type="NCBI Taxonomy" id="696281"/>
    <lineage>
        <taxon>Bacteria</taxon>
        <taxon>Bacillati</taxon>
        <taxon>Bacillota</taxon>
        <taxon>Clostridia</taxon>
        <taxon>Eubacteriales</taxon>
        <taxon>Peptococcaceae</taxon>
        <taxon>Desulforamulus</taxon>
    </lineage>
</organism>
<name>F6DUW3_DESRL</name>
<dbReference type="HOGENOM" id="CLU_011540_0_2_9"/>
<sequence length="406" mass="44862">MKPLELLAPAGDLEKLKIAVLYGADAVYLGGRQFSLRAGAGNFSEKEMLEGIEFAHSHGVKVYVAVNIFAHNQDLEGLPGYLESLVQAGADAVIASDPGVIAEILRLQPGLPVHLSTQANTTNWASAAFWQKAGLRRIVLARELSRQEIKEIAGRVDVELEAFVHGAMCMSYSGRCLLSNFLTGRDANQGDCAQSCRWRYHLVEEKRPGQYFPVEEDARGTYFMSSKDLCLLPYIPELVDAGVSSFKIEGRMKSIHYLATVVKTYRQALDSYQQNPAAYKVEPQWLDEITKVSHREYTTGFFLGDQGETATVEPDQSSYTRRTSFVGLVLGKEPGGRVVVEQRNHFKAGESLEVLTPQGENFIIEVSAIYNGATGEAMEAAPHPQQVVHLEVDRGLPVLSMLRRIL</sequence>
<dbReference type="MEROPS" id="U32.002"/>
<evidence type="ECO:0000259" key="4">
    <source>
        <dbReference type="Pfam" id="PF16325"/>
    </source>
</evidence>
<dbReference type="Proteomes" id="UP000009234">
    <property type="component" value="Chromosome"/>
</dbReference>
<dbReference type="RefSeq" id="WP_013843109.1">
    <property type="nucleotide sequence ID" value="NC_015589.1"/>
</dbReference>
<keyword evidence="2" id="KW-0378">Hydrolase</keyword>
<evidence type="ECO:0000256" key="2">
    <source>
        <dbReference type="ARBA" id="ARBA00022801"/>
    </source>
</evidence>
<dbReference type="OrthoDB" id="9807498at2"/>
<dbReference type="eggNOG" id="COG0826">
    <property type="taxonomic scope" value="Bacteria"/>
</dbReference>
<dbReference type="GO" id="GO:0006508">
    <property type="term" value="P:proteolysis"/>
    <property type="evidence" value="ECO:0007669"/>
    <property type="project" value="UniProtKB-KW"/>
</dbReference>
<dbReference type="Pfam" id="PF16325">
    <property type="entry name" value="Peptidase_U32_C"/>
    <property type="match status" value="1"/>
</dbReference>
<dbReference type="AlphaFoldDB" id="F6DUW3"/>
<reference evidence="6" key="1">
    <citation type="submission" date="2011-05" db="EMBL/GenBank/DDBJ databases">
        <title>Complete sequence of Desulfotomaculum ruminis DSM 2154.</title>
        <authorList>
            <person name="Lucas S."/>
            <person name="Copeland A."/>
            <person name="Lapidus A."/>
            <person name="Cheng J.-F."/>
            <person name="Goodwin L."/>
            <person name="Pitluck S."/>
            <person name="Lu M."/>
            <person name="Detter J.C."/>
            <person name="Han C."/>
            <person name="Tapia R."/>
            <person name="Land M."/>
            <person name="Hauser L."/>
            <person name="Kyrpides N."/>
            <person name="Ivanova N."/>
            <person name="Mikhailova N."/>
            <person name="Pagani I."/>
            <person name="Stams A.J.M."/>
            <person name="Plugge C.M."/>
            <person name="Muyzer G."/>
            <person name="Kuever J."/>
            <person name="Parshina S.N."/>
            <person name="Ivanova A.E."/>
            <person name="Nazina T.N."/>
            <person name="Brambilla E."/>
            <person name="Spring S."/>
            <person name="Klenk H.-P."/>
            <person name="Woyke T."/>
        </authorList>
    </citation>
    <scope>NUCLEOTIDE SEQUENCE [LARGE SCALE GENOMIC DNA]</scope>
    <source>
        <strain evidence="6">ATCC 23193 / DSM 2154 / NCIB 8452 / DL</strain>
    </source>
</reference>
<dbReference type="PANTHER" id="PTHR30217:SF6">
    <property type="entry name" value="TRNA HYDROXYLATION PROTEIN P"/>
    <property type="match status" value="1"/>
</dbReference>
<feature type="domain" description="Peptidase family U32 C-terminal" evidence="4">
    <location>
        <begin position="321"/>
        <end position="403"/>
    </location>
</feature>
<gene>
    <name evidence="5" type="ordered locus">Desru_3149</name>
</gene>
<dbReference type="InterPro" id="IPR051454">
    <property type="entry name" value="RNA/ubiquinone_mod_enzymes"/>
</dbReference>
<evidence type="ECO:0000256" key="1">
    <source>
        <dbReference type="ARBA" id="ARBA00022670"/>
    </source>
</evidence>
<proteinExistence type="inferred from homology"/>
<keyword evidence="6" id="KW-1185">Reference proteome</keyword>
<dbReference type="PROSITE" id="PS01276">
    <property type="entry name" value="PEPTIDASE_U32"/>
    <property type="match status" value="1"/>
</dbReference>
<dbReference type="KEGG" id="dru:Desru_3149"/>
<protein>
    <submittedName>
        <fullName evidence="5">Peptidase U32</fullName>
    </submittedName>
</protein>
<accession>F6DUW3</accession>
<keyword evidence="1" id="KW-0645">Protease</keyword>
<dbReference type="InterPro" id="IPR032525">
    <property type="entry name" value="Peptidase_U32_C"/>
</dbReference>
<dbReference type="STRING" id="696281.Desru_3149"/>
<evidence type="ECO:0000256" key="3">
    <source>
        <dbReference type="ARBA" id="ARBA00038374"/>
    </source>
</evidence>
<dbReference type="Pfam" id="PF01136">
    <property type="entry name" value="Peptidase_U32"/>
    <property type="match status" value="1"/>
</dbReference>
<reference evidence="5 6" key="2">
    <citation type="journal article" date="2012" name="Stand. Genomic Sci.">
        <title>Complete genome sequence of the sulfate-reducing firmicute Desulfotomaculum ruminis type strain (DL(T)).</title>
        <authorList>
            <person name="Spring S."/>
            <person name="Visser M."/>
            <person name="Lu M."/>
            <person name="Copeland A."/>
            <person name="Lapidus A."/>
            <person name="Lucas S."/>
            <person name="Cheng J.F."/>
            <person name="Han C."/>
            <person name="Tapia R."/>
            <person name="Goodwin L.A."/>
            <person name="Pitluck S."/>
            <person name="Ivanova N."/>
            <person name="Land M."/>
            <person name="Hauser L."/>
            <person name="Larimer F."/>
            <person name="Rohde M."/>
            <person name="Goker M."/>
            <person name="Detter J.C."/>
            <person name="Kyrpides N.C."/>
            <person name="Woyke T."/>
            <person name="Schaap P.J."/>
            <person name="Plugge C.M."/>
            <person name="Muyzer G."/>
            <person name="Kuever J."/>
            <person name="Pereira I.A."/>
            <person name="Parshina S.N."/>
            <person name="Bernier-Latmani R."/>
            <person name="Stams A.J."/>
            <person name="Klenk H.P."/>
        </authorList>
    </citation>
    <scope>NUCLEOTIDE SEQUENCE [LARGE SCALE GENOMIC DNA]</scope>
    <source>
        <strain evidence="6">ATCC 23193 / DSM 2154 / NCIB 8452 / DL</strain>
    </source>
</reference>
<dbReference type="PANTHER" id="PTHR30217">
    <property type="entry name" value="PEPTIDASE U32 FAMILY"/>
    <property type="match status" value="1"/>
</dbReference>
<evidence type="ECO:0000313" key="5">
    <source>
        <dbReference type="EMBL" id="AEG61360.1"/>
    </source>
</evidence>
<dbReference type="EMBL" id="CP002780">
    <property type="protein sequence ID" value="AEG61360.1"/>
    <property type="molecule type" value="Genomic_DNA"/>
</dbReference>
<dbReference type="InterPro" id="IPR001539">
    <property type="entry name" value="Peptidase_U32"/>
</dbReference>
<dbReference type="GO" id="GO:0008233">
    <property type="term" value="F:peptidase activity"/>
    <property type="evidence" value="ECO:0007669"/>
    <property type="project" value="UniProtKB-KW"/>
</dbReference>
<dbReference type="Gene3D" id="2.40.30.10">
    <property type="entry name" value="Translation factors"/>
    <property type="match status" value="1"/>
</dbReference>